<sequence>MQCNCIHIQHTFSSNVSHLYINGKTKISGFIDDECTLKFEEYSYENLSLFVRPFDLSKAPLIRVGFIKNEVLLIDIHHMISDGSTNLYIMNELSKYYNDEEIEELEIQYSDYAIYINEKKNNGKLNEQIEVYKEIFSNEYEILNIPERNLIMNNENSIKDENISNEIYKSNIYERLIDKSTSEMINKFVKENNISKRTLFISIYGYVLSKYNGQDTIYTSVVSANRNNHYFENMAGVFVSVLLLLLKYDNELPFIDIIKNNMKLLVNVYNNQDTLIAELMNALKLKKLNNSFIYQPGITCNKLYKN</sequence>
<dbReference type="STRING" id="1754190.A0A1Y2BPA6"/>
<evidence type="ECO:0000259" key="1">
    <source>
        <dbReference type="Pfam" id="PF00668"/>
    </source>
</evidence>
<name>A0A1Y2BPA6_9FUNG</name>
<dbReference type="GO" id="GO:0043041">
    <property type="term" value="P:amino acid activation for nonribosomal peptide biosynthetic process"/>
    <property type="evidence" value="ECO:0007669"/>
    <property type="project" value="TreeGrafter"/>
</dbReference>
<dbReference type="PANTHER" id="PTHR45527">
    <property type="entry name" value="NONRIBOSOMAL PEPTIDE SYNTHETASE"/>
    <property type="match status" value="1"/>
</dbReference>
<dbReference type="PANTHER" id="PTHR45527:SF1">
    <property type="entry name" value="FATTY ACID SYNTHASE"/>
    <property type="match status" value="1"/>
</dbReference>
<dbReference type="AlphaFoldDB" id="A0A1Y2BPA6"/>
<dbReference type="GO" id="GO:0005737">
    <property type="term" value="C:cytoplasm"/>
    <property type="evidence" value="ECO:0007669"/>
    <property type="project" value="TreeGrafter"/>
</dbReference>
<evidence type="ECO:0000313" key="2">
    <source>
        <dbReference type="EMBL" id="ORY36417.1"/>
    </source>
</evidence>
<protein>
    <submittedName>
        <fullName evidence="2">Condensation-domain-containing protein</fullName>
    </submittedName>
</protein>
<dbReference type="Gene3D" id="3.30.559.30">
    <property type="entry name" value="Nonribosomal peptide synthetase, condensation domain"/>
    <property type="match status" value="1"/>
</dbReference>
<dbReference type="Proteomes" id="UP000193920">
    <property type="component" value="Unassembled WGS sequence"/>
</dbReference>
<accession>A0A1Y2BPA6</accession>
<dbReference type="SUPFAM" id="SSF52777">
    <property type="entry name" value="CoA-dependent acyltransferases"/>
    <property type="match status" value="2"/>
</dbReference>
<dbReference type="OrthoDB" id="416786at2759"/>
<proteinExistence type="predicted"/>
<organism evidence="2 3">
    <name type="scientific">Neocallimastix californiae</name>
    <dbReference type="NCBI Taxonomy" id="1754190"/>
    <lineage>
        <taxon>Eukaryota</taxon>
        <taxon>Fungi</taxon>
        <taxon>Fungi incertae sedis</taxon>
        <taxon>Chytridiomycota</taxon>
        <taxon>Chytridiomycota incertae sedis</taxon>
        <taxon>Neocallimastigomycetes</taxon>
        <taxon>Neocallimastigales</taxon>
        <taxon>Neocallimastigaceae</taxon>
        <taxon>Neocallimastix</taxon>
    </lineage>
</organism>
<gene>
    <name evidence="2" type="ORF">LY90DRAFT_625215</name>
</gene>
<reference evidence="2 3" key="1">
    <citation type="submission" date="2016-08" db="EMBL/GenBank/DDBJ databases">
        <title>A Parts List for Fungal Cellulosomes Revealed by Comparative Genomics.</title>
        <authorList>
            <consortium name="DOE Joint Genome Institute"/>
            <person name="Haitjema C.H."/>
            <person name="Gilmore S.P."/>
            <person name="Henske J.K."/>
            <person name="Solomon K.V."/>
            <person name="De Groot R."/>
            <person name="Kuo A."/>
            <person name="Mondo S.J."/>
            <person name="Salamov A.A."/>
            <person name="Labutti K."/>
            <person name="Zhao Z."/>
            <person name="Chiniquy J."/>
            <person name="Barry K."/>
            <person name="Brewer H.M."/>
            <person name="Purvine S.O."/>
            <person name="Wright A.T."/>
            <person name="Boxma B."/>
            <person name="Van Alen T."/>
            <person name="Hackstein J.H."/>
            <person name="Baker S.E."/>
            <person name="Grigoriev I.V."/>
            <person name="O'Malley M.A."/>
        </authorList>
    </citation>
    <scope>NUCLEOTIDE SEQUENCE [LARGE SCALE GENOMIC DNA]</scope>
    <source>
        <strain evidence="2 3">G1</strain>
    </source>
</reference>
<dbReference type="InterPro" id="IPR023213">
    <property type="entry name" value="CAT-like_dom_sf"/>
</dbReference>
<comment type="caution">
    <text evidence="2">The sequence shown here is derived from an EMBL/GenBank/DDBJ whole genome shotgun (WGS) entry which is preliminary data.</text>
</comment>
<dbReference type="GO" id="GO:0031177">
    <property type="term" value="F:phosphopantetheine binding"/>
    <property type="evidence" value="ECO:0007669"/>
    <property type="project" value="TreeGrafter"/>
</dbReference>
<evidence type="ECO:0000313" key="3">
    <source>
        <dbReference type="Proteomes" id="UP000193920"/>
    </source>
</evidence>
<feature type="domain" description="Condensation" evidence="1">
    <location>
        <begin position="48"/>
        <end position="299"/>
    </location>
</feature>
<dbReference type="InterPro" id="IPR001242">
    <property type="entry name" value="Condensation_dom"/>
</dbReference>
<dbReference type="Pfam" id="PF00668">
    <property type="entry name" value="Condensation"/>
    <property type="match status" value="1"/>
</dbReference>
<keyword evidence="3" id="KW-1185">Reference proteome</keyword>
<dbReference type="Gene3D" id="3.30.559.10">
    <property type="entry name" value="Chloramphenicol acetyltransferase-like domain"/>
    <property type="match status" value="1"/>
</dbReference>
<dbReference type="EMBL" id="MCOG01000148">
    <property type="protein sequence ID" value="ORY36417.1"/>
    <property type="molecule type" value="Genomic_DNA"/>
</dbReference>
<dbReference type="GO" id="GO:0044550">
    <property type="term" value="P:secondary metabolite biosynthetic process"/>
    <property type="evidence" value="ECO:0007669"/>
    <property type="project" value="TreeGrafter"/>
</dbReference>
<dbReference type="GO" id="GO:0003824">
    <property type="term" value="F:catalytic activity"/>
    <property type="evidence" value="ECO:0007669"/>
    <property type="project" value="InterPro"/>
</dbReference>